<gene>
    <name evidence="1" type="ORF">FNYG_12306</name>
</gene>
<organism evidence="1 2">
    <name type="scientific">Gibberella nygamai</name>
    <name type="common">Bean root rot disease fungus</name>
    <name type="synonym">Fusarium nygamai</name>
    <dbReference type="NCBI Taxonomy" id="42673"/>
    <lineage>
        <taxon>Eukaryota</taxon>
        <taxon>Fungi</taxon>
        <taxon>Dikarya</taxon>
        <taxon>Ascomycota</taxon>
        <taxon>Pezizomycotina</taxon>
        <taxon>Sordariomycetes</taxon>
        <taxon>Hypocreomycetidae</taxon>
        <taxon>Hypocreales</taxon>
        <taxon>Nectriaceae</taxon>
        <taxon>Fusarium</taxon>
        <taxon>Fusarium fujikuroi species complex</taxon>
    </lineage>
</organism>
<reference evidence="1 2" key="1">
    <citation type="submission" date="2017-06" db="EMBL/GenBank/DDBJ databases">
        <title>Genome of Fusarium nygamai isolate CS10214.</title>
        <authorList>
            <person name="Gardiner D.M."/>
            <person name="Obanor F."/>
            <person name="Kazan K."/>
        </authorList>
    </citation>
    <scope>NUCLEOTIDE SEQUENCE [LARGE SCALE GENOMIC DNA]</scope>
    <source>
        <strain evidence="1 2">CS10214</strain>
    </source>
</reference>
<dbReference type="Proteomes" id="UP000236664">
    <property type="component" value="Unassembled WGS sequence"/>
</dbReference>
<keyword evidence="2" id="KW-1185">Reference proteome</keyword>
<proteinExistence type="predicted"/>
<comment type="caution">
    <text evidence="1">The sequence shown here is derived from an EMBL/GenBank/DDBJ whole genome shotgun (WGS) entry which is preliminary data.</text>
</comment>
<protein>
    <submittedName>
        <fullName evidence="1">Uncharacterized protein</fullName>
    </submittedName>
</protein>
<evidence type="ECO:0000313" key="2">
    <source>
        <dbReference type="Proteomes" id="UP000236664"/>
    </source>
</evidence>
<dbReference type="AlphaFoldDB" id="A0A2K0VW45"/>
<dbReference type="EMBL" id="MTQA01000214">
    <property type="protein sequence ID" value="PNP74257.1"/>
    <property type="molecule type" value="Genomic_DNA"/>
</dbReference>
<sequence>MVSLSIIVNLQYGRDARPKCLRFILDLFDLKTDIVDFAVGSAFDLDRRQKKSLGVREHAAIIST</sequence>
<name>A0A2K0VW45_GIBNY</name>
<evidence type="ECO:0000313" key="1">
    <source>
        <dbReference type="EMBL" id="PNP74257.1"/>
    </source>
</evidence>
<accession>A0A2K0VW45</accession>